<protein>
    <submittedName>
        <fullName evidence="1">Uncharacterized protein</fullName>
    </submittedName>
</protein>
<proteinExistence type="predicted"/>
<accession>A0A373FBI5</accession>
<comment type="caution">
    <text evidence="1">The sequence shown here is derived from an EMBL/GenBank/DDBJ whole genome shotgun (WGS) entry which is preliminary data.</text>
</comment>
<organism evidence="1 2">
    <name type="scientific">Comamonas testosteroni</name>
    <name type="common">Pseudomonas testosteroni</name>
    <dbReference type="NCBI Taxonomy" id="285"/>
    <lineage>
        <taxon>Bacteria</taxon>
        <taxon>Pseudomonadati</taxon>
        <taxon>Pseudomonadota</taxon>
        <taxon>Betaproteobacteria</taxon>
        <taxon>Burkholderiales</taxon>
        <taxon>Comamonadaceae</taxon>
        <taxon>Comamonas</taxon>
    </lineage>
</organism>
<reference evidence="1 2" key="1">
    <citation type="submission" date="2018-08" db="EMBL/GenBank/DDBJ databases">
        <title>Comamonas testosteroni strain SWCO2.</title>
        <authorList>
            <person name="Jiang N."/>
            <person name="Zhang X.Z."/>
        </authorList>
    </citation>
    <scope>NUCLEOTIDE SEQUENCE [LARGE SCALE GENOMIC DNA]</scope>
    <source>
        <strain evidence="1 2">SWCO2</strain>
    </source>
</reference>
<keyword evidence="2" id="KW-1185">Reference proteome</keyword>
<dbReference type="AlphaFoldDB" id="A0A373FBI5"/>
<dbReference type="Proteomes" id="UP000261948">
    <property type="component" value="Unassembled WGS sequence"/>
</dbReference>
<sequence>MRIISGQISSLIRNSSLLSESAKSRAIARDVEHAKFYESAGSRAIYCIGADTTHLQFVGVHTGQRHAITDYLKKADQSTEVYFVSRHGSERLNMTGNVTDIEHMDYKITGFAVHERAGKCIAQNMQIREACHGAEVTFEPGHDYRATPTELAALRMIALHECMKSFGPFVQVSSLLVGKADVTRPQHYKGPLVMIAGLEGTMRALVSEEFQALAAPAAKRHILPWYEMARKRQSLV</sequence>
<evidence type="ECO:0000313" key="2">
    <source>
        <dbReference type="Proteomes" id="UP000261948"/>
    </source>
</evidence>
<gene>
    <name evidence="1" type="ORF">DZC30_18635</name>
</gene>
<name>A0A373FBI5_COMTE</name>
<dbReference type="EMBL" id="QURR01000029">
    <property type="protein sequence ID" value="RGE41327.1"/>
    <property type="molecule type" value="Genomic_DNA"/>
</dbReference>
<evidence type="ECO:0000313" key="1">
    <source>
        <dbReference type="EMBL" id="RGE41327.1"/>
    </source>
</evidence>